<dbReference type="InterPro" id="IPR001623">
    <property type="entry name" value="DnaJ_domain"/>
</dbReference>
<dbReference type="InterPro" id="IPR036869">
    <property type="entry name" value="J_dom_sf"/>
</dbReference>
<feature type="domain" description="J" evidence="2">
    <location>
        <begin position="236"/>
        <end position="305"/>
    </location>
</feature>
<feature type="non-terminal residue" evidence="3">
    <location>
        <position position="1"/>
    </location>
</feature>
<evidence type="ECO:0000256" key="1">
    <source>
        <dbReference type="SAM" id="Phobius"/>
    </source>
</evidence>
<keyword evidence="1" id="KW-0472">Membrane</keyword>
<dbReference type="PANTHER" id="PTHR24074">
    <property type="entry name" value="CO-CHAPERONE PROTEIN DJLA"/>
    <property type="match status" value="1"/>
</dbReference>
<sequence>KNIQRQVVKTITALQKKEDPTTKENEVVFDQIPDESFRKVDPLYRQFYEQQKEKFLDQHPEVEDEIDESTTGYIVNVPTAPGTMIDPMSPEYPRVSASDLKINQLKSKVIPIITVQSQSDIDMLVRLKMVKNPQKLRDEVTALNQNGKQLWILPNGGSIDCVKDCKSLQQAQVDKQLEQTMKPQQNKQQTSDEQFFKKLKKYFLIGISVAIVFLIGFFILQNKYFNYTLGGRNIQNLYKRLNVTSNATNEELKKAYRSLALKLHPDRNPGCKDCEHKFNKIADAYKTILESREEKDIPTLMDEDNNWITRQEGRAKK</sequence>
<dbReference type="CDD" id="cd06257">
    <property type="entry name" value="DnaJ"/>
    <property type="match status" value="1"/>
</dbReference>
<keyword evidence="1" id="KW-0812">Transmembrane</keyword>
<evidence type="ECO:0000259" key="2">
    <source>
        <dbReference type="PROSITE" id="PS50076"/>
    </source>
</evidence>
<reference evidence="3" key="1">
    <citation type="submission" date="2015-07" db="EMBL/GenBank/DDBJ databases">
        <title>Adaptation to a free-living lifestyle via gene acquisitions in the diplomonad Trepomonas sp. PC1.</title>
        <authorList>
            <person name="Xu F."/>
            <person name="Jerlstrom-Hultqvist J."/>
            <person name="Kolisko M."/>
            <person name="Simpson A.G.B."/>
            <person name="Roger A.J."/>
            <person name="Svard S.G."/>
            <person name="Andersson J.O."/>
        </authorList>
    </citation>
    <scope>NUCLEOTIDE SEQUENCE</scope>
    <source>
        <strain evidence="3">PC1</strain>
    </source>
</reference>
<keyword evidence="1" id="KW-1133">Transmembrane helix</keyword>
<protein>
    <submittedName>
        <fullName evidence="3">Chaperone protein DnaJ</fullName>
    </submittedName>
</protein>
<dbReference type="SMART" id="SM00271">
    <property type="entry name" value="DnaJ"/>
    <property type="match status" value="1"/>
</dbReference>
<dbReference type="Pfam" id="PF00226">
    <property type="entry name" value="DnaJ"/>
    <property type="match status" value="1"/>
</dbReference>
<organism evidence="3">
    <name type="scientific">Trepomonas sp. PC1</name>
    <dbReference type="NCBI Taxonomy" id="1076344"/>
    <lineage>
        <taxon>Eukaryota</taxon>
        <taxon>Metamonada</taxon>
        <taxon>Diplomonadida</taxon>
        <taxon>Hexamitidae</taxon>
        <taxon>Hexamitinae</taxon>
        <taxon>Trepomonas</taxon>
    </lineage>
</organism>
<dbReference type="PROSITE" id="PS50076">
    <property type="entry name" value="DNAJ_2"/>
    <property type="match status" value="1"/>
</dbReference>
<dbReference type="Gene3D" id="1.10.287.110">
    <property type="entry name" value="DnaJ domain"/>
    <property type="match status" value="1"/>
</dbReference>
<dbReference type="AlphaFoldDB" id="A0A146KLB1"/>
<dbReference type="EMBL" id="GDID01000617">
    <property type="protein sequence ID" value="JAP95989.1"/>
    <property type="molecule type" value="Transcribed_RNA"/>
</dbReference>
<dbReference type="InterPro" id="IPR050817">
    <property type="entry name" value="DjlA_DnaK_co-chaperone"/>
</dbReference>
<name>A0A146KLB1_9EUKA</name>
<feature type="transmembrane region" description="Helical" evidence="1">
    <location>
        <begin position="202"/>
        <end position="220"/>
    </location>
</feature>
<dbReference type="SUPFAM" id="SSF46565">
    <property type="entry name" value="Chaperone J-domain"/>
    <property type="match status" value="1"/>
</dbReference>
<evidence type="ECO:0000313" key="3">
    <source>
        <dbReference type="EMBL" id="JAP95989.1"/>
    </source>
</evidence>
<dbReference type="PRINTS" id="PR00625">
    <property type="entry name" value="JDOMAIN"/>
</dbReference>
<proteinExistence type="predicted"/>
<accession>A0A146KLB1</accession>
<gene>
    <name evidence="3" type="ORF">TPC1_10827</name>
</gene>